<dbReference type="GO" id="GO:0008745">
    <property type="term" value="F:N-acetylmuramoyl-L-alanine amidase activity"/>
    <property type="evidence" value="ECO:0007669"/>
    <property type="project" value="InterPro"/>
</dbReference>
<evidence type="ECO:0000313" key="4">
    <source>
        <dbReference type="Proteomes" id="UP000018888"/>
    </source>
</evidence>
<reference evidence="3 4" key="2">
    <citation type="journal article" date="2018" name="New Phytol.">
        <title>High intraspecific genome diversity in the model arbuscular mycorrhizal symbiont Rhizophagus irregularis.</title>
        <authorList>
            <person name="Chen E.C.H."/>
            <person name="Morin E."/>
            <person name="Beaudet D."/>
            <person name="Noel J."/>
            <person name="Yildirir G."/>
            <person name="Ndikumana S."/>
            <person name="Charron P."/>
            <person name="St-Onge C."/>
            <person name="Giorgi J."/>
            <person name="Kruger M."/>
            <person name="Marton T."/>
            <person name="Ropars J."/>
            <person name="Grigoriev I.V."/>
            <person name="Hainaut M."/>
            <person name="Henrissat B."/>
            <person name="Roux C."/>
            <person name="Martin F."/>
            <person name="Corradi N."/>
        </authorList>
    </citation>
    <scope>NUCLEOTIDE SEQUENCE [LARGE SCALE GENOMIC DNA]</scope>
    <source>
        <strain evidence="3 4">DAOM 197198</strain>
    </source>
</reference>
<evidence type="ECO:0000256" key="1">
    <source>
        <dbReference type="SAM" id="MobiDB-lite"/>
    </source>
</evidence>
<dbReference type="GO" id="GO:0009253">
    <property type="term" value="P:peptidoglycan catabolic process"/>
    <property type="evidence" value="ECO:0007669"/>
    <property type="project" value="InterPro"/>
</dbReference>
<feature type="domain" description="N-acetylmuramoyl-L-alanine amidase" evidence="2">
    <location>
        <begin position="61"/>
        <end position="180"/>
    </location>
</feature>
<name>A0A2P4Q1X0_RHIID</name>
<feature type="compositionally biased region" description="Basic and acidic residues" evidence="1">
    <location>
        <begin position="132"/>
        <end position="148"/>
    </location>
</feature>
<reference evidence="3 4" key="1">
    <citation type="journal article" date="2013" name="Proc. Natl. Acad. Sci. U.S.A.">
        <title>Genome of an arbuscular mycorrhizal fungus provides insight into the oldest plant symbiosis.</title>
        <authorList>
            <person name="Tisserant E."/>
            <person name="Malbreil M."/>
            <person name="Kuo A."/>
            <person name="Kohler A."/>
            <person name="Symeonidi A."/>
            <person name="Balestrini R."/>
            <person name="Charron P."/>
            <person name="Duensing N."/>
            <person name="Frei Dit Frey N."/>
            <person name="Gianinazzi-Pearson V."/>
            <person name="Gilbert L.B."/>
            <person name="Handa Y."/>
            <person name="Herr J.R."/>
            <person name="Hijri M."/>
            <person name="Koul R."/>
            <person name="Kawaguchi M."/>
            <person name="Krajinski F."/>
            <person name="Lammers P.J."/>
            <person name="Masclaux F.G."/>
            <person name="Murat C."/>
            <person name="Morin E."/>
            <person name="Ndikumana S."/>
            <person name="Pagni M."/>
            <person name="Petitpierre D."/>
            <person name="Requena N."/>
            <person name="Rosikiewicz P."/>
            <person name="Riley R."/>
            <person name="Saito K."/>
            <person name="San Clemente H."/>
            <person name="Shapiro H."/>
            <person name="van Tuinen D."/>
            <person name="Becard G."/>
            <person name="Bonfante P."/>
            <person name="Paszkowski U."/>
            <person name="Shachar-Hill Y.Y."/>
            <person name="Tuskan G.A."/>
            <person name="Young P.W."/>
            <person name="Sanders I.R."/>
            <person name="Henrissat B."/>
            <person name="Rensing S.A."/>
            <person name="Grigoriev I.V."/>
            <person name="Corradi N."/>
            <person name="Roux C."/>
            <person name="Martin F."/>
        </authorList>
    </citation>
    <scope>NUCLEOTIDE SEQUENCE [LARGE SCALE GENOMIC DNA]</scope>
    <source>
        <strain evidence="3 4">DAOM 197198</strain>
    </source>
</reference>
<dbReference type="EMBL" id="AUPC02000106">
    <property type="protein sequence ID" value="POG71582.1"/>
    <property type="molecule type" value="Genomic_DNA"/>
</dbReference>
<keyword evidence="4" id="KW-1185">Reference proteome</keyword>
<evidence type="ECO:0000313" key="3">
    <source>
        <dbReference type="EMBL" id="POG71582.1"/>
    </source>
</evidence>
<dbReference type="SUPFAM" id="SSF55846">
    <property type="entry name" value="N-acetylmuramoyl-L-alanine amidase-like"/>
    <property type="match status" value="1"/>
</dbReference>
<dbReference type="Gene3D" id="3.40.80.10">
    <property type="entry name" value="Peptidoglycan recognition protein-like"/>
    <property type="match status" value="1"/>
</dbReference>
<dbReference type="Pfam" id="PF01510">
    <property type="entry name" value="Amidase_2"/>
    <property type="match status" value="1"/>
</dbReference>
<dbReference type="VEuPathDB" id="FungiDB:RhiirFUN_015154"/>
<accession>A0A2P4Q1X0</accession>
<protein>
    <recommendedName>
        <fullName evidence="2">N-acetylmuramoyl-L-alanine amidase domain-containing protein</fullName>
    </recommendedName>
</protein>
<dbReference type="CDD" id="cd06583">
    <property type="entry name" value="PGRP"/>
    <property type="match status" value="1"/>
</dbReference>
<evidence type="ECO:0000259" key="2">
    <source>
        <dbReference type="Pfam" id="PF01510"/>
    </source>
</evidence>
<organism evidence="3 4">
    <name type="scientific">Rhizophagus irregularis (strain DAOM 181602 / DAOM 197198 / MUCL 43194)</name>
    <name type="common">Arbuscular mycorrhizal fungus</name>
    <name type="synonym">Glomus intraradices</name>
    <dbReference type="NCBI Taxonomy" id="747089"/>
    <lineage>
        <taxon>Eukaryota</taxon>
        <taxon>Fungi</taxon>
        <taxon>Fungi incertae sedis</taxon>
        <taxon>Mucoromycota</taxon>
        <taxon>Glomeromycotina</taxon>
        <taxon>Glomeromycetes</taxon>
        <taxon>Glomerales</taxon>
        <taxon>Glomeraceae</taxon>
        <taxon>Rhizophagus</taxon>
    </lineage>
</organism>
<dbReference type="InterPro" id="IPR002502">
    <property type="entry name" value="Amidase_domain"/>
</dbReference>
<dbReference type="AlphaFoldDB" id="A0A2P4Q1X0"/>
<proteinExistence type="predicted"/>
<dbReference type="InterPro" id="IPR036505">
    <property type="entry name" value="Amidase/PGRP_sf"/>
</dbReference>
<feature type="region of interest" description="Disordered" evidence="1">
    <location>
        <begin position="127"/>
        <end position="153"/>
    </location>
</feature>
<comment type="caution">
    <text evidence="3">The sequence shown here is derived from an EMBL/GenBank/DDBJ whole genome shotgun (WGS) entry which is preliminary data.</text>
</comment>
<gene>
    <name evidence="3" type="ORF">GLOIN_2v1604047</name>
</gene>
<sequence>MIFNIVMTEQQKRQEQGTFYFNDVPYTVPFSVIDYKDEQRGYSFAEHWEDNYGVRGVPSGNGINGIVLHWDVCASVKHCFRTLCQRGISGHILIDGDGSVYQILDLEKMAYHAKGWNNPSIGIFLQNPVDQSKNDRNRESTKSREPGKNKLYPHLDFTDEQKEMIVKVCDALCQIFPNIPKILPPLGDDGLITTAVLPKSERVGILANYNVQSGTLGPGDSLWVEFYRAKFPIRNL</sequence>
<dbReference type="Proteomes" id="UP000018888">
    <property type="component" value="Unassembled WGS sequence"/>
</dbReference>